<evidence type="ECO:0000256" key="1">
    <source>
        <dbReference type="SAM" id="MobiDB-lite"/>
    </source>
</evidence>
<protein>
    <recommendedName>
        <fullName evidence="4">F-box domain-containing protein</fullName>
    </recommendedName>
</protein>
<dbReference type="AlphaFoldDB" id="A0AAX4K5T0"/>
<name>A0AAX4K5T0_9TREE</name>
<feature type="compositionally biased region" description="Basic and acidic residues" evidence="1">
    <location>
        <begin position="74"/>
        <end position="88"/>
    </location>
</feature>
<feature type="compositionally biased region" description="Basic residues" evidence="1">
    <location>
        <begin position="34"/>
        <end position="45"/>
    </location>
</feature>
<proteinExistence type="predicted"/>
<feature type="compositionally biased region" description="Acidic residues" evidence="1">
    <location>
        <begin position="653"/>
        <end position="662"/>
    </location>
</feature>
<evidence type="ECO:0008006" key="4">
    <source>
        <dbReference type="Google" id="ProtNLM"/>
    </source>
</evidence>
<keyword evidence="3" id="KW-1185">Reference proteome</keyword>
<gene>
    <name evidence="2" type="ORF">L201_007437</name>
</gene>
<organism evidence="2 3">
    <name type="scientific">Kwoniella dendrophila CBS 6074</name>
    <dbReference type="NCBI Taxonomy" id="1295534"/>
    <lineage>
        <taxon>Eukaryota</taxon>
        <taxon>Fungi</taxon>
        <taxon>Dikarya</taxon>
        <taxon>Basidiomycota</taxon>
        <taxon>Agaricomycotina</taxon>
        <taxon>Tremellomycetes</taxon>
        <taxon>Tremellales</taxon>
        <taxon>Cryptococcaceae</taxon>
        <taxon>Kwoniella</taxon>
    </lineage>
</organism>
<feature type="region of interest" description="Disordered" evidence="1">
    <location>
        <begin position="538"/>
        <end position="575"/>
    </location>
</feature>
<accession>A0AAX4K5T0</accession>
<dbReference type="EMBL" id="CP144107">
    <property type="protein sequence ID" value="WWC92479.1"/>
    <property type="molecule type" value="Genomic_DNA"/>
</dbReference>
<reference evidence="2 3" key="1">
    <citation type="submission" date="2024-01" db="EMBL/GenBank/DDBJ databases">
        <title>Comparative genomics of Cryptococcus and Kwoniella reveals pathogenesis evolution and contrasting modes of karyotype evolution via chromosome fusion or intercentromeric recombination.</title>
        <authorList>
            <person name="Coelho M.A."/>
            <person name="David-Palma M."/>
            <person name="Shea T."/>
            <person name="Bowers K."/>
            <person name="McGinley-Smith S."/>
            <person name="Mohammad A.W."/>
            <person name="Gnirke A."/>
            <person name="Yurkov A.M."/>
            <person name="Nowrousian M."/>
            <person name="Sun S."/>
            <person name="Cuomo C.A."/>
            <person name="Heitman J."/>
        </authorList>
    </citation>
    <scope>NUCLEOTIDE SEQUENCE [LARGE SCALE GENOMIC DNA]</scope>
    <source>
        <strain evidence="2 3">CBS 6074</strain>
    </source>
</reference>
<evidence type="ECO:0000313" key="2">
    <source>
        <dbReference type="EMBL" id="WWC92479.1"/>
    </source>
</evidence>
<feature type="region of interest" description="Disordered" evidence="1">
    <location>
        <begin position="647"/>
        <end position="666"/>
    </location>
</feature>
<dbReference type="Proteomes" id="UP001355207">
    <property type="component" value="Chromosome 10"/>
</dbReference>
<feature type="compositionally biased region" description="Acidic residues" evidence="1">
    <location>
        <begin position="58"/>
        <end position="73"/>
    </location>
</feature>
<evidence type="ECO:0000313" key="3">
    <source>
        <dbReference type="Proteomes" id="UP001355207"/>
    </source>
</evidence>
<dbReference type="RefSeq" id="XP_066079241.1">
    <property type="nucleotide sequence ID" value="XM_066223144.1"/>
</dbReference>
<sequence>MTPRPKTANVAKQASTNEDTSKRVSGEKAITPGKNKKATPSKKTNRTPLQEQESNEAVPEEEIIVIEDDDNDDDKVVADDESVKPQGEKKLSPFPNLVLKRILKYCLEDEVDGCYVAQNTLATALRVNSLFFEIAGRILYKQPTVINLESFFLGSHRSLRNDQFYFLGPQDGKSMKEIMDEAFGGKDTKLPLLEHTQHLRIYSCLVPKYKTGGKIKEVDIKCIKDLTKKTSRYSNGKIYNATKKQLDILETRNNDHLTPDCTKISIGSLKRFNYKSISKDLSNDNQLVKDMIKLENDFGKGIEKLRSRMWQYCKPFKWIEYQNHLTGFFKPRNINEYYEIDELWERQRRGLFLPEDFIVHTNLLDPFSVIWGSDNHIVLRKPMDEDLTWNKIRKRALKETQDPIIPLKDDDDLQDIVSEDEDLMPEIRPKDELYIQNPRNMESSESIRIISNTISRFNPLDFAKPAMKPDVREEVENNAIFYIYGFEKLYPPSQETLDNYWDDRENIIKEWGKTKKFDLEYIEGELKVMGYPILKQKGTPTQQEKSKDNSATTNSSSSLSRAERKRKRDEQKAQAEIQAEAVLNNSREHASRDTLENAKMIFWLFELEYKVFTPVEYCWRGIDRGWTNGMDCPGPRIRARLQKDLNSAVSDGGGEENGDGDDNASFVSDYEDRLRLMLVGGDS</sequence>
<feature type="compositionally biased region" description="Low complexity" evidence="1">
    <location>
        <begin position="549"/>
        <end position="560"/>
    </location>
</feature>
<feature type="region of interest" description="Disordered" evidence="1">
    <location>
        <begin position="1"/>
        <end position="88"/>
    </location>
</feature>
<dbReference type="GeneID" id="91098106"/>